<keyword evidence="5" id="KW-1185">Reference proteome</keyword>
<evidence type="ECO:0000256" key="1">
    <source>
        <dbReference type="PROSITE-ProRule" id="PRU00339"/>
    </source>
</evidence>
<evidence type="ECO:0000313" key="5">
    <source>
        <dbReference type="Proteomes" id="UP000261174"/>
    </source>
</evidence>
<dbReference type="AlphaFoldDB" id="A0A3E1P517"/>
<dbReference type="InterPro" id="IPR011990">
    <property type="entry name" value="TPR-like_helical_dom_sf"/>
</dbReference>
<proteinExistence type="predicted"/>
<feature type="domain" description="Beta-lactamase-related" evidence="3">
    <location>
        <begin position="29"/>
        <end position="349"/>
    </location>
</feature>
<feature type="chain" id="PRO_5017732151" description="Beta-lactamase-related domain-containing protein" evidence="2">
    <location>
        <begin position="19"/>
        <end position="491"/>
    </location>
</feature>
<feature type="repeat" description="TPR" evidence="1">
    <location>
        <begin position="445"/>
        <end position="478"/>
    </location>
</feature>
<keyword evidence="2" id="KW-0732">Signal</keyword>
<dbReference type="RefSeq" id="WP_116852676.1">
    <property type="nucleotide sequence ID" value="NZ_QTJV01000002.1"/>
</dbReference>
<dbReference type="SUPFAM" id="SSF56601">
    <property type="entry name" value="beta-lactamase/transpeptidase-like"/>
    <property type="match status" value="1"/>
</dbReference>
<dbReference type="PANTHER" id="PTHR46825:SF9">
    <property type="entry name" value="BETA-LACTAMASE-RELATED DOMAIN-CONTAINING PROTEIN"/>
    <property type="match status" value="1"/>
</dbReference>
<dbReference type="Proteomes" id="UP000261174">
    <property type="component" value="Unassembled WGS sequence"/>
</dbReference>
<keyword evidence="1" id="KW-0802">TPR repeat</keyword>
<name>A0A3E1P517_9BACT</name>
<dbReference type="PROSITE" id="PS50005">
    <property type="entry name" value="TPR"/>
    <property type="match status" value="1"/>
</dbReference>
<sequence>MKSILIPAFLFSCLSLCAQDFQLLNGNILMANKGKVVHRLSYGYADFPSRTSNNIETPFNLASISKIFTATAILQLMEKGKLNLDDPFQAYFPEFPFPDITIKHLLTHTSGLPDLELFEPLIKQYPDTIVSSHIVIDQLIASHRTPAFKPGDEFRYCNNGFVLLSLLVEKISHQTFDEYLHEQIFRPAHMHETFLYDPTQNKLPTQVSKHAYESFAVDSLSRTRDLKKYRYTDYNNDAATGASNIVTTVNDLLLFDKAFFGFKLLKPATVQLAITPVKLNNGTYYTEKTMDTMQGEGEGSYGMGWELFDQPGYGKGAGHGGFQFGLATFYYHNLDKNQTIIAFDNTAAPSFGAIVTNALRIMNDQPPIAPGHKKSLVRIYVTTLVKEGADAAATQLSLLKTDTAHYYLSEWEMNKAGYEQLYDYYRIDAALEIFKLNCLLFPLSFNTYDSYGEALNKAGKKKEAIALYERSILINPNNKDGIKELSKIKAR</sequence>
<dbReference type="InterPro" id="IPR001466">
    <property type="entry name" value="Beta-lactam-related"/>
</dbReference>
<dbReference type="InterPro" id="IPR019734">
    <property type="entry name" value="TPR_rpt"/>
</dbReference>
<dbReference type="InterPro" id="IPR050491">
    <property type="entry name" value="AmpC-like"/>
</dbReference>
<dbReference type="OrthoDB" id="9793489at2"/>
<evidence type="ECO:0000313" key="4">
    <source>
        <dbReference type="EMBL" id="RFM35194.1"/>
    </source>
</evidence>
<dbReference type="EMBL" id="QTJV01000002">
    <property type="protein sequence ID" value="RFM35194.1"/>
    <property type="molecule type" value="Genomic_DNA"/>
</dbReference>
<evidence type="ECO:0000256" key="2">
    <source>
        <dbReference type="SAM" id="SignalP"/>
    </source>
</evidence>
<dbReference type="InterPro" id="IPR012338">
    <property type="entry name" value="Beta-lactam/transpept-like"/>
</dbReference>
<accession>A0A3E1P517</accession>
<feature type="signal peptide" evidence="2">
    <location>
        <begin position="1"/>
        <end position="18"/>
    </location>
</feature>
<evidence type="ECO:0000259" key="3">
    <source>
        <dbReference type="Pfam" id="PF00144"/>
    </source>
</evidence>
<dbReference type="Gene3D" id="3.40.710.10">
    <property type="entry name" value="DD-peptidase/beta-lactamase superfamily"/>
    <property type="match status" value="1"/>
</dbReference>
<organism evidence="4 5">
    <name type="scientific">Chitinophaga silvisoli</name>
    <dbReference type="NCBI Taxonomy" id="2291814"/>
    <lineage>
        <taxon>Bacteria</taxon>
        <taxon>Pseudomonadati</taxon>
        <taxon>Bacteroidota</taxon>
        <taxon>Chitinophagia</taxon>
        <taxon>Chitinophagales</taxon>
        <taxon>Chitinophagaceae</taxon>
        <taxon>Chitinophaga</taxon>
    </lineage>
</organism>
<reference evidence="4 5" key="1">
    <citation type="submission" date="2018-08" db="EMBL/GenBank/DDBJ databases">
        <title>Chitinophaga sp. K20C18050901, a novel bacterium isolated from forest soil.</title>
        <authorList>
            <person name="Wang C."/>
        </authorList>
    </citation>
    <scope>NUCLEOTIDE SEQUENCE [LARGE SCALE GENOMIC DNA]</scope>
    <source>
        <strain evidence="4 5">K20C18050901</strain>
    </source>
</reference>
<comment type="caution">
    <text evidence="4">The sequence shown here is derived from an EMBL/GenBank/DDBJ whole genome shotgun (WGS) entry which is preliminary data.</text>
</comment>
<protein>
    <recommendedName>
        <fullName evidence="3">Beta-lactamase-related domain-containing protein</fullName>
    </recommendedName>
</protein>
<dbReference type="SUPFAM" id="SSF48452">
    <property type="entry name" value="TPR-like"/>
    <property type="match status" value="1"/>
</dbReference>
<gene>
    <name evidence="4" type="ORF">DXN04_07315</name>
</gene>
<dbReference type="Gene3D" id="1.25.40.10">
    <property type="entry name" value="Tetratricopeptide repeat domain"/>
    <property type="match status" value="1"/>
</dbReference>
<dbReference type="PANTHER" id="PTHR46825">
    <property type="entry name" value="D-ALANYL-D-ALANINE-CARBOXYPEPTIDASE/ENDOPEPTIDASE AMPH"/>
    <property type="match status" value="1"/>
</dbReference>
<dbReference type="Pfam" id="PF00144">
    <property type="entry name" value="Beta-lactamase"/>
    <property type="match status" value="1"/>
</dbReference>